<dbReference type="PANTHER" id="PTHR11046:SF25">
    <property type="match status" value="1"/>
</dbReference>
<evidence type="ECO:0000313" key="3">
    <source>
        <dbReference type="EMBL" id="KAJ8307728.1"/>
    </source>
</evidence>
<gene>
    <name evidence="3" type="ORF">KUTeg_014723</name>
</gene>
<comment type="caution">
    <text evidence="3">The sequence shown here is derived from an EMBL/GenBank/DDBJ whole genome shotgun (WGS) entry which is preliminary data.</text>
</comment>
<accession>A0ABQ9ER96</accession>
<name>A0ABQ9ER96_TEGGR</name>
<proteinExistence type="predicted"/>
<keyword evidence="2" id="KW-0175">Coiled coil</keyword>
<sequence length="194" mass="21939">MNSNVLKAENKELKNENDYLRNILNDNEELLVFDDSVGQFRPELVQCIMNLQDCMVSTADIGKVIKTVCSVLCSRVPNRLPSETTIHRINDMKLSVSLKQISQISEKKNLTLYSDETSKFGKSFEVFAVTDEDKTSYLLGLREMYSKRADSVLDTFKEVLNDINVTCNDITDTDSAGYKLLTNIKNTMSDRAAT</sequence>
<keyword evidence="4" id="KW-1185">Reference proteome</keyword>
<evidence type="ECO:0000313" key="4">
    <source>
        <dbReference type="Proteomes" id="UP001217089"/>
    </source>
</evidence>
<evidence type="ECO:0000256" key="2">
    <source>
        <dbReference type="SAM" id="Coils"/>
    </source>
</evidence>
<dbReference type="InterPro" id="IPR022894">
    <property type="entry name" value="Oligoribonuclease"/>
</dbReference>
<dbReference type="EMBL" id="JARBDR010000739">
    <property type="protein sequence ID" value="KAJ8307728.1"/>
    <property type="molecule type" value="Genomic_DNA"/>
</dbReference>
<keyword evidence="1" id="KW-0378">Hydrolase</keyword>
<feature type="coiled-coil region" evidence="2">
    <location>
        <begin position="3"/>
        <end position="30"/>
    </location>
</feature>
<protein>
    <submittedName>
        <fullName evidence="3">Uncharacterized protein</fullName>
    </submittedName>
</protein>
<dbReference type="Proteomes" id="UP001217089">
    <property type="component" value="Unassembled WGS sequence"/>
</dbReference>
<evidence type="ECO:0000256" key="1">
    <source>
        <dbReference type="ARBA" id="ARBA00022722"/>
    </source>
</evidence>
<reference evidence="3 4" key="1">
    <citation type="submission" date="2022-12" db="EMBL/GenBank/DDBJ databases">
        <title>Chromosome-level genome of Tegillarca granosa.</title>
        <authorList>
            <person name="Kim J."/>
        </authorList>
    </citation>
    <scope>NUCLEOTIDE SEQUENCE [LARGE SCALE GENOMIC DNA]</scope>
    <source>
        <strain evidence="3">Teg-2019</strain>
        <tissue evidence="3">Adductor muscle</tissue>
    </source>
</reference>
<keyword evidence="1" id="KW-0540">Nuclease</keyword>
<dbReference type="PANTHER" id="PTHR11046">
    <property type="entry name" value="OLIGORIBONUCLEASE, MITOCHONDRIAL"/>
    <property type="match status" value="1"/>
</dbReference>
<organism evidence="3 4">
    <name type="scientific">Tegillarca granosa</name>
    <name type="common">Malaysian cockle</name>
    <name type="synonym">Anadara granosa</name>
    <dbReference type="NCBI Taxonomy" id="220873"/>
    <lineage>
        <taxon>Eukaryota</taxon>
        <taxon>Metazoa</taxon>
        <taxon>Spiralia</taxon>
        <taxon>Lophotrochozoa</taxon>
        <taxon>Mollusca</taxon>
        <taxon>Bivalvia</taxon>
        <taxon>Autobranchia</taxon>
        <taxon>Pteriomorphia</taxon>
        <taxon>Arcoida</taxon>
        <taxon>Arcoidea</taxon>
        <taxon>Arcidae</taxon>
        <taxon>Tegillarca</taxon>
    </lineage>
</organism>